<name>A0ACC2ISZ5_9PLEO</name>
<gene>
    <name evidence="1" type="ORF">OPT61_g719</name>
</gene>
<proteinExistence type="predicted"/>
<evidence type="ECO:0000313" key="1">
    <source>
        <dbReference type="EMBL" id="KAJ8118268.1"/>
    </source>
</evidence>
<dbReference type="Proteomes" id="UP001153331">
    <property type="component" value="Unassembled WGS sequence"/>
</dbReference>
<dbReference type="EMBL" id="JAPHNI010000024">
    <property type="protein sequence ID" value="KAJ8118268.1"/>
    <property type="molecule type" value="Genomic_DNA"/>
</dbReference>
<reference evidence="1" key="1">
    <citation type="submission" date="2022-11" db="EMBL/GenBank/DDBJ databases">
        <title>Genome Sequence of Boeremia exigua.</title>
        <authorList>
            <person name="Buettner E."/>
        </authorList>
    </citation>
    <scope>NUCLEOTIDE SEQUENCE</scope>
    <source>
        <strain evidence="1">CU02</strain>
    </source>
</reference>
<sequence>MRLLQSKTRQAVTFQHGQTRTTDVFKAVGNQNANGLPGDEPRQGSSRRPLPRHDQERRPTPRSAKRGLYCHHHAAMTGDGAASAPALPANLGIERATLAGHTISALVGEAVSALPTDYRTAARWLSRIRGGQLTPAARHSLTRWVHTSNFVIAANVFQDPIVQLKAVYAKQHTSTMSAYGTYYYSLPTEAPKRSRSGSRRPALSPSTVSSPCITTHAPIASRRDSAGSATSSGSPTKASVLLAKVASSPTTPRNEMPSPMASPESRMHTTFPTERPTVSRTESDRYVTQYRQQDGYISFPDYEKFSLTALFTKLKLKPPRPRSPFDRRLDTGQPTGTQPAFTSGAPVEDEYSTFVSIEWATGRARPIALGLPHVVVAEAKARWKKQG</sequence>
<accession>A0ACC2ISZ5</accession>
<protein>
    <submittedName>
        <fullName evidence="1">Uncharacterized protein</fullName>
    </submittedName>
</protein>
<keyword evidence="2" id="KW-1185">Reference proteome</keyword>
<comment type="caution">
    <text evidence="1">The sequence shown here is derived from an EMBL/GenBank/DDBJ whole genome shotgun (WGS) entry which is preliminary data.</text>
</comment>
<organism evidence="1 2">
    <name type="scientific">Boeremia exigua</name>
    <dbReference type="NCBI Taxonomy" id="749465"/>
    <lineage>
        <taxon>Eukaryota</taxon>
        <taxon>Fungi</taxon>
        <taxon>Dikarya</taxon>
        <taxon>Ascomycota</taxon>
        <taxon>Pezizomycotina</taxon>
        <taxon>Dothideomycetes</taxon>
        <taxon>Pleosporomycetidae</taxon>
        <taxon>Pleosporales</taxon>
        <taxon>Pleosporineae</taxon>
        <taxon>Didymellaceae</taxon>
        <taxon>Boeremia</taxon>
    </lineage>
</organism>
<evidence type="ECO:0000313" key="2">
    <source>
        <dbReference type="Proteomes" id="UP001153331"/>
    </source>
</evidence>